<evidence type="ECO:0000313" key="5">
    <source>
        <dbReference type="EMBL" id="KAJ1081730.1"/>
    </source>
</evidence>
<evidence type="ECO:0000259" key="4">
    <source>
        <dbReference type="PROSITE" id="PS50011"/>
    </source>
</evidence>
<dbReference type="Gene3D" id="3.30.200.20">
    <property type="entry name" value="Phosphorylase Kinase, domain 1"/>
    <property type="match status" value="1"/>
</dbReference>
<dbReference type="InterPro" id="IPR011009">
    <property type="entry name" value="Kinase-like_dom_sf"/>
</dbReference>
<dbReference type="PANTHER" id="PTHR44329:SF298">
    <property type="entry name" value="MIXED LINEAGE KINASE DOMAIN-LIKE PROTEIN"/>
    <property type="match status" value="1"/>
</dbReference>
<evidence type="ECO:0000256" key="2">
    <source>
        <dbReference type="ARBA" id="ARBA00022840"/>
    </source>
</evidence>
<accession>A0AAV7KU39</accession>
<dbReference type="EMBL" id="JANPWB010000016">
    <property type="protein sequence ID" value="KAJ1081730.1"/>
    <property type="molecule type" value="Genomic_DNA"/>
</dbReference>
<keyword evidence="6" id="KW-1185">Reference proteome</keyword>
<dbReference type="InterPro" id="IPR036537">
    <property type="entry name" value="Adaptor_Cbl_N_dom_sf"/>
</dbReference>
<evidence type="ECO:0000256" key="1">
    <source>
        <dbReference type="ARBA" id="ARBA00022741"/>
    </source>
</evidence>
<dbReference type="GO" id="GO:0005524">
    <property type="term" value="F:ATP binding"/>
    <property type="evidence" value="ECO:0007669"/>
    <property type="project" value="UniProtKB-KW"/>
</dbReference>
<dbReference type="FunFam" id="3.30.200.20:FF:000437">
    <property type="entry name" value="Mixed lineage kinase domain-like pseudokinase"/>
    <property type="match status" value="1"/>
</dbReference>
<evidence type="ECO:0000313" key="6">
    <source>
        <dbReference type="Proteomes" id="UP001066276"/>
    </source>
</evidence>
<dbReference type="SUPFAM" id="SSF56112">
    <property type="entry name" value="Protein kinase-like (PK-like)"/>
    <property type="match status" value="1"/>
</dbReference>
<dbReference type="Pfam" id="PF22215">
    <property type="entry name" value="MLKL_N"/>
    <property type="match status" value="1"/>
</dbReference>
<dbReference type="InterPro" id="IPR051681">
    <property type="entry name" value="Ser/Thr_Kinases-Pseudokinases"/>
</dbReference>
<reference evidence="5" key="1">
    <citation type="journal article" date="2022" name="bioRxiv">
        <title>Sequencing and chromosome-scale assembly of the giantPleurodeles waltlgenome.</title>
        <authorList>
            <person name="Brown T."/>
            <person name="Elewa A."/>
            <person name="Iarovenko S."/>
            <person name="Subramanian E."/>
            <person name="Araus A.J."/>
            <person name="Petzold A."/>
            <person name="Susuki M."/>
            <person name="Suzuki K.-i.T."/>
            <person name="Hayashi T."/>
            <person name="Toyoda A."/>
            <person name="Oliveira C."/>
            <person name="Osipova E."/>
            <person name="Leigh N.D."/>
            <person name="Simon A."/>
            <person name="Yun M.H."/>
        </authorList>
    </citation>
    <scope>NUCLEOTIDE SEQUENCE</scope>
    <source>
        <strain evidence="5">20211129_DDA</strain>
        <tissue evidence="5">Liver</tissue>
    </source>
</reference>
<dbReference type="InterPro" id="IPR000719">
    <property type="entry name" value="Prot_kinase_dom"/>
</dbReference>
<dbReference type="InterPro" id="IPR054000">
    <property type="entry name" value="MLKL_N"/>
</dbReference>
<dbReference type="CDD" id="cd21037">
    <property type="entry name" value="MLKL_NTD"/>
    <property type="match status" value="1"/>
</dbReference>
<dbReference type="AlphaFoldDB" id="A0AAV7KU39"/>
<dbReference type="Gene3D" id="1.10.510.10">
    <property type="entry name" value="Transferase(Phosphotransferase) domain 1"/>
    <property type="match status" value="1"/>
</dbReference>
<feature type="domain" description="Protein kinase" evidence="4">
    <location>
        <begin position="261"/>
        <end position="528"/>
    </location>
</feature>
<protein>
    <recommendedName>
        <fullName evidence="4">Protein kinase domain-containing protein</fullName>
    </recommendedName>
</protein>
<dbReference type="PROSITE" id="PS50011">
    <property type="entry name" value="PROTEIN_KINASE_DOM"/>
    <property type="match status" value="1"/>
</dbReference>
<name>A0AAV7KU39_PLEWA</name>
<comment type="caution">
    <text evidence="5">The sequence shown here is derived from an EMBL/GenBank/DDBJ whole genome shotgun (WGS) entry which is preliminary data.</text>
</comment>
<dbReference type="Gene3D" id="1.20.930.20">
    <property type="entry name" value="Adaptor protein Cbl, N-terminal domain"/>
    <property type="match status" value="1"/>
</dbReference>
<dbReference type="InterPro" id="IPR001245">
    <property type="entry name" value="Ser-Thr/Tyr_kinase_cat_dom"/>
</dbReference>
<organism evidence="5 6">
    <name type="scientific">Pleurodeles waltl</name>
    <name type="common">Iberian ribbed newt</name>
    <dbReference type="NCBI Taxonomy" id="8319"/>
    <lineage>
        <taxon>Eukaryota</taxon>
        <taxon>Metazoa</taxon>
        <taxon>Chordata</taxon>
        <taxon>Craniata</taxon>
        <taxon>Vertebrata</taxon>
        <taxon>Euteleostomi</taxon>
        <taxon>Amphibia</taxon>
        <taxon>Batrachia</taxon>
        <taxon>Caudata</taxon>
        <taxon>Salamandroidea</taxon>
        <taxon>Salamandridae</taxon>
        <taxon>Pleurodelinae</taxon>
        <taxon>Pleurodeles</taxon>
    </lineage>
</organism>
<dbReference type="Proteomes" id="UP001066276">
    <property type="component" value="Chromosome 12"/>
</dbReference>
<dbReference type="PANTHER" id="PTHR44329">
    <property type="entry name" value="SERINE/THREONINE-PROTEIN KINASE TNNI3K-RELATED"/>
    <property type="match status" value="1"/>
</dbReference>
<dbReference type="Pfam" id="PF07714">
    <property type="entry name" value="PK_Tyr_Ser-Thr"/>
    <property type="match status" value="1"/>
</dbReference>
<gene>
    <name evidence="5" type="ORF">NDU88_001907</name>
</gene>
<feature type="region of interest" description="Disordered" evidence="3">
    <location>
        <begin position="22"/>
        <end position="51"/>
    </location>
</feature>
<keyword evidence="1" id="KW-0547">Nucleotide-binding</keyword>
<dbReference type="GO" id="GO:0007166">
    <property type="term" value="P:cell surface receptor signaling pathway"/>
    <property type="evidence" value="ECO:0007669"/>
    <property type="project" value="InterPro"/>
</dbReference>
<dbReference type="GO" id="GO:0097527">
    <property type="term" value="P:necroptotic signaling pathway"/>
    <property type="evidence" value="ECO:0007669"/>
    <property type="project" value="TreeGrafter"/>
</dbReference>
<dbReference type="InterPro" id="IPR059179">
    <property type="entry name" value="MLKL-like_MCAfunc"/>
</dbReference>
<keyword evidence="2" id="KW-0067">ATP-binding</keyword>
<evidence type="ECO:0000256" key="3">
    <source>
        <dbReference type="SAM" id="MobiDB-lite"/>
    </source>
</evidence>
<dbReference type="GO" id="GO:0004672">
    <property type="term" value="F:protein kinase activity"/>
    <property type="evidence" value="ECO:0007669"/>
    <property type="project" value="InterPro"/>
</dbReference>
<sequence length="539" mass="62110">MHGTERRNKSCIAQCIQNRTGRSQGRRGLEKSGNNSQRYRGKSTHVAPAQSNPGFHSYPMEFVEGILSVAQTVYALCEQASCNKKQCTRLRRRIEILMVPVQMIKKYPERLQSKELPQILKEMQLTMENAKYWVFKYRHLGWWKKLLLANSIKEEFELVNERMGDAAEGLALLLQAEQREKLLGVFKEKLLKRQNDKDAEEDLQEIQKYFESGIDQITDAVDNIHQDVKLMGSRLQEIMAMLTKTMTPQRPDITEIKKEDLMVGDPLMETDTSILYKGEYHKATVAIKCFKDSIAIDTHMVRKTFEEEAQTMKKFSGPHILCMYGICIDMESERPVFSIVMEYCEKGTLRSVLEKEPELPWETRMCMSLDAARALYRLHQTEVKPFMHGCISSTKFLVDARYCVKLAGFELSKTESSLKRVTPESRQKQANSLVYLSPQRLSDINHKYDKATEIYSFGIVLWEIATRETPLKGFTPEMILEKVGLEKYQEPLPSDCPSDLQELIDQCRAYDPTQRPSAGVIVDTLASIVNKMYREETTS</sequence>
<proteinExistence type="predicted"/>